<feature type="transmembrane region" description="Helical" evidence="1">
    <location>
        <begin position="558"/>
        <end position="589"/>
    </location>
</feature>
<gene>
    <name evidence="2" type="ORF">VP01_3086g3</name>
</gene>
<protein>
    <submittedName>
        <fullName evidence="2">Uncharacterized protein</fullName>
    </submittedName>
</protein>
<dbReference type="AlphaFoldDB" id="A0A0L6UZL8"/>
<keyword evidence="1" id="KW-0472">Membrane</keyword>
<proteinExistence type="predicted"/>
<feature type="transmembrane region" description="Helical" evidence="1">
    <location>
        <begin position="445"/>
        <end position="469"/>
    </location>
</feature>
<dbReference type="Proteomes" id="UP000037035">
    <property type="component" value="Unassembled WGS sequence"/>
</dbReference>
<keyword evidence="1" id="KW-1133">Transmembrane helix</keyword>
<accession>A0A0L6UZL8</accession>
<keyword evidence="3" id="KW-1185">Reference proteome</keyword>
<sequence length="633" mass="72377">MSRFLSMPMSPQQSCYESNHSSFLQEKTVQTVDAYERNWRVEDNDKSSFLERLFCFITRFMCCCQSFPSKNYKAASALILHAYKKNSLPSLPSNHATPPCQQHRKEIRNSTLRTFLLDQCLRAGFPPVLGRVYQFKLPRDYNQSVSRLAVLTELKTIKNRYALTSGASRLARHARYRPNSVRNLILGLASLISISLVCHHPKPILETVSGPCRANPPRYKAARAATRFVMMRAGESDTMMKKVWEAVHSTKTCLKEQPGSIFIPSENLTFASPFSGSCQRDKASPGRVLSLIPKDEPCISGTSPWTPGGVDIFFLNKNNNQVSIDMKQKKTLTPSKTNLQKNKTRKLRAFTVPEGLVSGVVIPSTKPFPLKDLSLASGLTVRAEIHYYVSHYATKQVFYSQWWCSECLSGGLGSSVKVFSPVLGGKSRLNIGLFILRLSQGASLIAFWLGSMLCLIWMTQGFLQGSYFLKQLEQYKRAQDLLRSLQKGSKKKIDSVDDDESDSSRKNTIQICRFNRTIQEIEGLLYCRRPKKEGLLTLKEKLHFTQGETWGIIRNSKFFFFSFFIHFFFFFNCFFFHFFFSCVFFPVFFDDLPEWAEEDKRSFTKKGNENISEYIKEEAQEVCVGLRLLIQKC</sequence>
<keyword evidence="1" id="KW-0812">Transmembrane</keyword>
<dbReference type="VEuPathDB" id="FungiDB:VP01_3086g3"/>
<reference evidence="2 3" key="1">
    <citation type="submission" date="2015-08" db="EMBL/GenBank/DDBJ databases">
        <title>Next Generation Sequencing and Analysis of the Genome of Puccinia sorghi L Schw, the Causal Agent of Maize Common Rust.</title>
        <authorList>
            <person name="Rochi L."/>
            <person name="Burguener G."/>
            <person name="Darino M."/>
            <person name="Turjanski A."/>
            <person name="Kreff E."/>
            <person name="Dieguez M.J."/>
            <person name="Sacco F."/>
        </authorList>
    </citation>
    <scope>NUCLEOTIDE SEQUENCE [LARGE SCALE GENOMIC DNA]</scope>
    <source>
        <strain evidence="2 3">RO10H11247</strain>
    </source>
</reference>
<evidence type="ECO:0000313" key="2">
    <source>
        <dbReference type="EMBL" id="KNZ53981.1"/>
    </source>
</evidence>
<comment type="caution">
    <text evidence="2">The sequence shown here is derived from an EMBL/GenBank/DDBJ whole genome shotgun (WGS) entry which is preliminary data.</text>
</comment>
<dbReference type="EMBL" id="LAVV01008042">
    <property type="protein sequence ID" value="KNZ53981.1"/>
    <property type="molecule type" value="Genomic_DNA"/>
</dbReference>
<organism evidence="2 3">
    <name type="scientific">Puccinia sorghi</name>
    <dbReference type="NCBI Taxonomy" id="27349"/>
    <lineage>
        <taxon>Eukaryota</taxon>
        <taxon>Fungi</taxon>
        <taxon>Dikarya</taxon>
        <taxon>Basidiomycota</taxon>
        <taxon>Pucciniomycotina</taxon>
        <taxon>Pucciniomycetes</taxon>
        <taxon>Pucciniales</taxon>
        <taxon>Pucciniaceae</taxon>
        <taxon>Puccinia</taxon>
    </lineage>
</organism>
<evidence type="ECO:0000256" key="1">
    <source>
        <dbReference type="SAM" id="Phobius"/>
    </source>
</evidence>
<name>A0A0L6UZL8_9BASI</name>
<evidence type="ECO:0000313" key="3">
    <source>
        <dbReference type="Proteomes" id="UP000037035"/>
    </source>
</evidence>